<evidence type="ECO:0000256" key="2">
    <source>
        <dbReference type="ARBA" id="ARBA00006484"/>
    </source>
</evidence>
<keyword evidence="3" id="KW-0812">Transmembrane</keyword>
<keyword evidence="8" id="KW-0472">Membrane</keyword>
<evidence type="ECO:0000256" key="4">
    <source>
        <dbReference type="ARBA" id="ARBA00022857"/>
    </source>
</evidence>
<dbReference type="EMBL" id="MU251250">
    <property type="protein sequence ID" value="KAG9255619.1"/>
    <property type="molecule type" value="Genomic_DNA"/>
</dbReference>
<keyword evidence="14" id="KW-1185">Reference proteome</keyword>
<dbReference type="AlphaFoldDB" id="A0A9P7ZNZ5"/>
<dbReference type="GO" id="GO:0052650">
    <property type="term" value="F:all-trans-retinol dehydrogenase (NADP+) activity"/>
    <property type="evidence" value="ECO:0007669"/>
    <property type="project" value="UniProtKB-ARBA"/>
</dbReference>
<dbReference type="PANTHER" id="PTHR24322">
    <property type="entry name" value="PKSB"/>
    <property type="match status" value="1"/>
</dbReference>
<dbReference type="PRINTS" id="PR00080">
    <property type="entry name" value="SDRFAMILY"/>
</dbReference>
<evidence type="ECO:0000256" key="3">
    <source>
        <dbReference type="ARBA" id="ARBA00022692"/>
    </source>
</evidence>
<proteinExistence type="inferred from homology"/>
<reference evidence="13" key="1">
    <citation type="journal article" date="2021" name="IMA Fungus">
        <title>Genomic characterization of three marine fungi, including Emericellopsis atlantica sp. nov. with signatures of a generalist lifestyle and marine biomass degradation.</title>
        <authorList>
            <person name="Hagestad O.C."/>
            <person name="Hou L."/>
            <person name="Andersen J.H."/>
            <person name="Hansen E.H."/>
            <person name="Altermark B."/>
            <person name="Li C."/>
            <person name="Kuhnert E."/>
            <person name="Cox R.J."/>
            <person name="Crous P.W."/>
            <person name="Spatafora J.W."/>
            <person name="Lail K."/>
            <person name="Amirebrahimi M."/>
            <person name="Lipzen A."/>
            <person name="Pangilinan J."/>
            <person name="Andreopoulos W."/>
            <person name="Hayes R.D."/>
            <person name="Ng V."/>
            <person name="Grigoriev I.V."/>
            <person name="Jackson S.A."/>
            <person name="Sutton T.D.S."/>
            <person name="Dobson A.D.W."/>
            <person name="Rama T."/>
        </authorList>
    </citation>
    <scope>NUCLEOTIDE SEQUENCE</scope>
    <source>
        <strain evidence="13">TS7</strain>
    </source>
</reference>
<protein>
    <recommendedName>
        <fullName evidence="10">Short-chain dehydrogenase/reductase 3</fullName>
    </recommendedName>
    <alternativeName>
        <fullName evidence="11">Retinal short-chain dehydrogenase/reductase 1</fullName>
    </alternativeName>
</protein>
<keyword evidence="5" id="KW-1133">Transmembrane helix</keyword>
<comment type="similarity">
    <text evidence="2 12">Belongs to the short-chain dehydrogenases/reductases (SDR) family.</text>
</comment>
<dbReference type="Proteomes" id="UP000887229">
    <property type="component" value="Unassembled WGS sequence"/>
</dbReference>
<dbReference type="PANTHER" id="PTHR24322:SF736">
    <property type="entry name" value="RETINOL DEHYDROGENASE 10"/>
    <property type="match status" value="1"/>
</dbReference>
<dbReference type="Pfam" id="PF00106">
    <property type="entry name" value="adh_short"/>
    <property type="match status" value="1"/>
</dbReference>
<accession>A0A9P7ZNZ5</accession>
<keyword evidence="6" id="KW-0560">Oxidoreductase</keyword>
<evidence type="ECO:0000313" key="13">
    <source>
        <dbReference type="EMBL" id="KAG9255619.1"/>
    </source>
</evidence>
<gene>
    <name evidence="13" type="ORF">F5Z01DRAFT_550038</name>
</gene>
<comment type="function">
    <text evidence="9">Catalyzes the reduction of all-trans-retinal to all-trans-retinol in the presence of NADPH.</text>
</comment>
<sequence>MPKPAELTTLGISAFKSIALQPALPAALLILLDRVPREMLAHFIDPAKLHYYLGTPQARNVLKIFLALGVVRLVNRWLSAAALNNWSFSTRSTWHWQSELAVVTGGCMGIGRSIVDGLVARGVQVAILDVAPLPEDLAKISTVKYWKCDITVPDEVRAAADDIRRRIGHPSILINNAGIVNSTSILDTPDEFLKKIMGVNLMSLWYTTKEFMPNMILKDKGHIITVASMASYVAVPTAAHYSATKSGALAFNEALKAEIKHIHRAAGVLTTSVHPMWVDTNLTAPFGDRIRKTQGKMLGPEDVARPVLKQIFSGKGGHVFAPAETSWISVVRGLPSWMQETLRDVAGKDSSAMYKNEH</sequence>
<evidence type="ECO:0000256" key="8">
    <source>
        <dbReference type="ARBA" id="ARBA00023136"/>
    </source>
</evidence>
<evidence type="ECO:0000256" key="11">
    <source>
        <dbReference type="ARBA" id="ARBA00082544"/>
    </source>
</evidence>
<evidence type="ECO:0000256" key="1">
    <source>
        <dbReference type="ARBA" id="ARBA00004141"/>
    </source>
</evidence>
<evidence type="ECO:0000256" key="9">
    <source>
        <dbReference type="ARBA" id="ARBA00059620"/>
    </source>
</evidence>
<evidence type="ECO:0000256" key="7">
    <source>
        <dbReference type="ARBA" id="ARBA00023098"/>
    </source>
</evidence>
<dbReference type="Gene3D" id="3.40.50.720">
    <property type="entry name" value="NAD(P)-binding Rossmann-like Domain"/>
    <property type="match status" value="1"/>
</dbReference>
<dbReference type="SUPFAM" id="SSF51735">
    <property type="entry name" value="NAD(P)-binding Rossmann-fold domains"/>
    <property type="match status" value="1"/>
</dbReference>
<keyword evidence="7" id="KW-0443">Lipid metabolism</keyword>
<dbReference type="InterPro" id="IPR002347">
    <property type="entry name" value="SDR_fam"/>
</dbReference>
<dbReference type="InterPro" id="IPR036291">
    <property type="entry name" value="NAD(P)-bd_dom_sf"/>
</dbReference>
<keyword evidence="4" id="KW-0521">NADP</keyword>
<name>A0A9P7ZNZ5_9HYPO</name>
<evidence type="ECO:0000256" key="6">
    <source>
        <dbReference type="ARBA" id="ARBA00023002"/>
    </source>
</evidence>
<dbReference type="RefSeq" id="XP_046119543.1">
    <property type="nucleotide sequence ID" value="XM_046260606.1"/>
</dbReference>
<evidence type="ECO:0000256" key="10">
    <source>
        <dbReference type="ARBA" id="ARBA00068717"/>
    </source>
</evidence>
<evidence type="ECO:0000256" key="5">
    <source>
        <dbReference type="ARBA" id="ARBA00022989"/>
    </source>
</evidence>
<dbReference type="PRINTS" id="PR00081">
    <property type="entry name" value="GDHRDH"/>
</dbReference>
<comment type="caution">
    <text evidence="13">The sequence shown here is derived from an EMBL/GenBank/DDBJ whole genome shotgun (WGS) entry which is preliminary data.</text>
</comment>
<dbReference type="OrthoDB" id="10253736at2759"/>
<dbReference type="GO" id="GO:0016020">
    <property type="term" value="C:membrane"/>
    <property type="evidence" value="ECO:0007669"/>
    <property type="project" value="UniProtKB-SubCell"/>
</dbReference>
<evidence type="ECO:0000313" key="14">
    <source>
        <dbReference type="Proteomes" id="UP000887229"/>
    </source>
</evidence>
<dbReference type="GeneID" id="70291509"/>
<comment type="subcellular location">
    <subcellularLocation>
        <location evidence="1">Membrane</location>
        <topology evidence="1">Multi-pass membrane protein</topology>
    </subcellularLocation>
</comment>
<dbReference type="FunFam" id="3.40.50.720:FF:000131">
    <property type="entry name" value="Short-chain dehydrogenase/reductase 3"/>
    <property type="match status" value="1"/>
</dbReference>
<organism evidence="13 14">
    <name type="scientific">Emericellopsis atlantica</name>
    <dbReference type="NCBI Taxonomy" id="2614577"/>
    <lineage>
        <taxon>Eukaryota</taxon>
        <taxon>Fungi</taxon>
        <taxon>Dikarya</taxon>
        <taxon>Ascomycota</taxon>
        <taxon>Pezizomycotina</taxon>
        <taxon>Sordariomycetes</taxon>
        <taxon>Hypocreomycetidae</taxon>
        <taxon>Hypocreales</taxon>
        <taxon>Bionectriaceae</taxon>
        <taxon>Emericellopsis</taxon>
    </lineage>
</organism>
<evidence type="ECO:0000256" key="12">
    <source>
        <dbReference type="RuleBase" id="RU000363"/>
    </source>
</evidence>